<sequence length="128" mass="14559">MALVDFYQLAVLYKLRRPDSGFLPIRSRPLPMSATIPPPSPSPSVDPDQVHLSPSPSMQTEFKTPERKRGAGHPVPDITPLSLGSSIRQRQEGDTDRVEGYKRDDYDDYIREDLKSRVFVDLEVFMKN</sequence>
<comment type="caution">
    <text evidence="1">The sequence shown here is derived from an EMBL/GenBank/DDBJ whole genome shotgun (WGS) entry which is preliminary data.</text>
</comment>
<evidence type="ECO:0000313" key="1">
    <source>
        <dbReference type="EMBL" id="KAF9641844.1"/>
    </source>
</evidence>
<proteinExistence type="predicted"/>
<reference evidence="1" key="2">
    <citation type="journal article" date="2020" name="Nat. Commun.">
        <title>Large-scale genome sequencing of mycorrhizal fungi provides insights into the early evolution of symbiotic traits.</title>
        <authorList>
            <person name="Miyauchi S."/>
            <person name="Kiss E."/>
            <person name="Kuo A."/>
            <person name="Drula E."/>
            <person name="Kohler A."/>
            <person name="Sanchez-Garcia M."/>
            <person name="Morin E."/>
            <person name="Andreopoulos B."/>
            <person name="Barry K.W."/>
            <person name="Bonito G."/>
            <person name="Buee M."/>
            <person name="Carver A."/>
            <person name="Chen C."/>
            <person name="Cichocki N."/>
            <person name="Clum A."/>
            <person name="Culley D."/>
            <person name="Crous P.W."/>
            <person name="Fauchery L."/>
            <person name="Girlanda M."/>
            <person name="Hayes R.D."/>
            <person name="Keri Z."/>
            <person name="LaButti K."/>
            <person name="Lipzen A."/>
            <person name="Lombard V."/>
            <person name="Magnuson J."/>
            <person name="Maillard F."/>
            <person name="Murat C."/>
            <person name="Nolan M."/>
            <person name="Ohm R.A."/>
            <person name="Pangilinan J."/>
            <person name="Pereira M.F."/>
            <person name="Perotto S."/>
            <person name="Peter M."/>
            <person name="Pfister S."/>
            <person name="Riley R."/>
            <person name="Sitrit Y."/>
            <person name="Stielow J.B."/>
            <person name="Szollosi G."/>
            <person name="Zifcakova L."/>
            <person name="Stursova M."/>
            <person name="Spatafora J.W."/>
            <person name="Tedersoo L."/>
            <person name="Vaario L.M."/>
            <person name="Yamada A."/>
            <person name="Yan M."/>
            <person name="Wang P."/>
            <person name="Xu J."/>
            <person name="Bruns T."/>
            <person name="Baldrian P."/>
            <person name="Vilgalys R."/>
            <person name="Dunand C."/>
            <person name="Henrissat B."/>
            <person name="Grigoriev I.V."/>
            <person name="Hibbett D."/>
            <person name="Nagy L.G."/>
            <person name="Martin F.M."/>
        </authorList>
    </citation>
    <scope>NUCLEOTIDE SEQUENCE</scope>
    <source>
        <strain evidence="1">P2</strain>
    </source>
</reference>
<dbReference type="EMBL" id="MU119092">
    <property type="protein sequence ID" value="KAF9641844.1"/>
    <property type="molecule type" value="Genomic_DNA"/>
</dbReference>
<reference evidence="1" key="1">
    <citation type="submission" date="2019-10" db="EMBL/GenBank/DDBJ databases">
        <authorList>
            <consortium name="DOE Joint Genome Institute"/>
            <person name="Kuo A."/>
            <person name="Miyauchi S."/>
            <person name="Kiss E."/>
            <person name="Drula E."/>
            <person name="Kohler A."/>
            <person name="Sanchez-Garcia M."/>
            <person name="Andreopoulos B."/>
            <person name="Barry K.W."/>
            <person name="Bonito G."/>
            <person name="Buee M."/>
            <person name="Carver A."/>
            <person name="Chen C."/>
            <person name="Cichocki N."/>
            <person name="Clum A."/>
            <person name="Culley D."/>
            <person name="Crous P.W."/>
            <person name="Fauchery L."/>
            <person name="Girlanda M."/>
            <person name="Hayes R."/>
            <person name="Keri Z."/>
            <person name="Labutti K."/>
            <person name="Lipzen A."/>
            <person name="Lombard V."/>
            <person name="Magnuson J."/>
            <person name="Maillard F."/>
            <person name="Morin E."/>
            <person name="Murat C."/>
            <person name="Nolan M."/>
            <person name="Ohm R."/>
            <person name="Pangilinan J."/>
            <person name="Pereira M."/>
            <person name="Perotto S."/>
            <person name="Peter M."/>
            <person name="Riley R."/>
            <person name="Sitrit Y."/>
            <person name="Stielow B."/>
            <person name="Szollosi G."/>
            <person name="Zifcakova L."/>
            <person name="Stursova M."/>
            <person name="Spatafora J.W."/>
            <person name="Tedersoo L."/>
            <person name="Vaario L.-M."/>
            <person name="Yamada A."/>
            <person name="Yan M."/>
            <person name="Wang P."/>
            <person name="Xu J."/>
            <person name="Bruns T."/>
            <person name="Baldrian P."/>
            <person name="Vilgalys R."/>
            <person name="Henrissat B."/>
            <person name="Grigoriev I.V."/>
            <person name="Hibbett D."/>
            <person name="Nagy L.G."/>
            <person name="Martin F.M."/>
        </authorList>
    </citation>
    <scope>NUCLEOTIDE SEQUENCE</scope>
    <source>
        <strain evidence="1">P2</strain>
    </source>
</reference>
<organism evidence="1 2">
    <name type="scientific">Thelephora ganbajun</name>
    <name type="common">Ganba fungus</name>
    <dbReference type="NCBI Taxonomy" id="370292"/>
    <lineage>
        <taxon>Eukaryota</taxon>
        <taxon>Fungi</taxon>
        <taxon>Dikarya</taxon>
        <taxon>Basidiomycota</taxon>
        <taxon>Agaricomycotina</taxon>
        <taxon>Agaricomycetes</taxon>
        <taxon>Thelephorales</taxon>
        <taxon>Thelephoraceae</taxon>
        <taxon>Thelephora</taxon>
    </lineage>
</organism>
<gene>
    <name evidence="1" type="ORF">BDM02DRAFT_3273673</name>
</gene>
<evidence type="ECO:0000313" key="2">
    <source>
        <dbReference type="Proteomes" id="UP000886501"/>
    </source>
</evidence>
<protein>
    <submittedName>
        <fullName evidence="1">Uncharacterized protein</fullName>
    </submittedName>
</protein>
<dbReference type="Proteomes" id="UP000886501">
    <property type="component" value="Unassembled WGS sequence"/>
</dbReference>
<name>A0ACB6YWK3_THEGA</name>
<keyword evidence="2" id="KW-1185">Reference proteome</keyword>
<accession>A0ACB6YWK3</accession>
<feature type="non-terminal residue" evidence="1">
    <location>
        <position position="128"/>
    </location>
</feature>